<keyword evidence="1" id="KW-0472">Membrane</keyword>
<protein>
    <submittedName>
        <fullName evidence="2">Uncharacterized protein</fullName>
    </submittedName>
</protein>
<keyword evidence="1" id="KW-1133">Transmembrane helix</keyword>
<evidence type="ECO:0000313" key="3">
    <source>
        <dbReference type="Proteomes" id="UP000251313"/>
    </source>
</evidence>
<feature type="transmembrane region" description="Helical" evidence="1">
    <location>
        <begin position="108"/>
        <end position="131"/>
    </location>
</feature>
<evidence type="ECO:0000313" key="2">
    <source>
        <dbReference type="EMBL" id="SQA62975.1"/>
    </source>
</evidence>
<sequence length="144" mass="16308">MRDRYCYQIDVDFTHSRLHYSSVGSLLMMAKAQHVVSSYGHEAVFLIINCGMFISVCAYIRLITANRDSAAATIDHRGSRSDCYFVCVSSLSPYPVQSQDNCTGYLLIYHHVLAAHTFFGLLTVCAFFLLWPARLLAPRSFLRL</sequence>
<dbReference type="AlphaFoldDB" id="A0AB38FUR1"/>
<organism evidence="2 3">
    <name type="scientific">Yokenella regensburgei</name>
    <dbReference type="NCBI Taxonomy" id="158877"/>
    <lineage>
        <taxon>Bacteria</taxon>
        <taxon>Pseudomonadati</taxon>
        <taxon>Pseudomonadota</taxon>
        <taxon>Gammaproteobacteria</taxon>
        <taxon>Enterobacterales</taxon>
        <taxon>Enterobacteriaceae</taxon>
        <taxon>Yokenella</taxon>
    </lineage>
</organism>
<dbReference type="Proteomes" id="UP000251313">
    <property type="component" value="Unassembled WGS sequence"/>
</dbReference>
<evidence type="ECO:0000256" key="1">
    <source>
        <dbReference type="SAM" id="Phobius"/>
    </source>
</evidence>
<gene>
    <name evidence="2" type="ORF">NCTC11967_01998</name>
</gene>
<feature type="transmembrane region" description="Helical" evidence="1">
    <location>
        <begin position="43"/>
        <end position="62"/>
    </location>
</feature>
<reference evidence="2 3" key="1">
    <citation type="submission" date="2018-06" db="EMBL/GenBank/DDBJ databases">
        <authorList>
            <consortium name="Pathogen Informatics"/>
            <person name="Doyle S."/>
        </authorList>
    </citation>
    <scope>NUCLEOTIDE SEQUENCE [LARGE SCALE GENOMIC DNA]</scope>
    <source>
        <strain evidence="2 3">NCTC11967</strain>
    </source>
</reference>
<dbReference type="EMBL" id="UAVL01000009">
    <property type="protein sequence ID" value="SQA62975.1"/>
    <property type="molecule type" value="Genomic_DNA"/>
</dbReference>
<name>A0AB38FUR1_9ENTR</name>
<accession>A0AB38FUR1</accession>
<comment type="caution">
    <text evidence="2">The sequence shown here is derived from an EMBL/GenBank/DDBJ whole genome shotgun (WGS) entry which is preliminary data.</text>
</comment>
<proteinExistence type="predicted"/>
<keyword evidence="1" id="KW-0812">Transmembrane</keyword>